<keyword evidence="2" id="KW-1185">Reference proteome</keyword>
<dbReference type="CDD" id="cd03801">
    <property type="entry name" value="GT4_PimA-like"/>
    <property type="match status" value="1"/>
</dbReference>
<dbReference type="Gene3D" id="3.40.50.2000">
    <property type="entry name" value="Glycogen Phosphorylase B"/>
    <property type="match status" value="2"/>
</dbReference>
<evidence type="ECO:0000313" key="1">
    <source>
        <dbReference type="EMBL" id="MET1254791.1"/>
    </source>
</evidence>
<dbReference type="EMBL" id="JBEVCJ010000005">
    <property type="protein sequence ID" value="MET1254791.1"/>
    <property type="molecule type" value="Genomic_DNA"/>
</dbReference>
<keyword evidence="1" id="KW-0328">Glycosyltransferase</keyword>
<protein>
    <submittedName>
        <fullName evidence="1">Glycosyltransferase family 4 protein</fullName>
        <ecNumber evidence="1">2.4.-.-</ecNumber>
    </submittedName>
</protein>
<gene>
    <name evidence="1" type="ORF">ABVT43_06620</name>
</gene>
<sequence>MNIFVFASTYASYNSYRPEAEIFIGLARLGHKVTVMTNAGDEQRARYLEAGVKVMDGEPRRKICFQSIKKIREELKSTHYDIVYATNSKTIPNAGFACIGFDCKFVVYRGTTGGLYRHDPSAYLTILHPRVDGVVCVSNAVKEDVLKRVWKKKQNVVTIYKGHDINWYHVTAKSLTEFDIPDNSFTAICAVNSRPSKGISVMLEATHQLASLENLHLLLVGRNMDKEPFSTLIANSPMKDRIHVTGYRYDVPELIKSANVLVQPSISGEGLPRAVMEAMGLGTPVVITTTGGGKEVIENNKSGFVVPIKSPTAIAEKIEYLYHHPEVAEAMIKINQHKIQTELSSKQTAVNYAEYFQQLLER</sequence>
<dbReference type="SUPFAM" id="SSF53756">
    <property type="entry name" value="UDP-Glycosyltransferase/glycogen phosphorylase"/>
    <property type="match status" value="1"/>
</dbReference>
<dbReference type="InterPro" id="IPR028098">
    <property type="entry name" value="Glyco_trans_4-like_N"/>
</dbReference>
<evidence type="ECO:0000313" key="2">
    <source>
        <dbReference type="Proteomes" id="UP001548189"/>
    </source>
</evidence>
<dbReference type="Proteomes" id="UP001548189">
    <property type="component" value="Unassembled WGS sequence"/>
</dbReference>
<proteinExistence type="predicted"/>
<dbReference type="Pfam" id="PF13439">
    <property type="entry name" value="Glyco_transf_4"/>
    <property type="match status" value="1"/>
</dbReference>
<comment type="caution">
    <text evidence="1">The sequence shown here is derived from an EMBL/GenBank/DDBJ whole genome shotgun (WGS) entry which is preliminary data.</text>
</comment>
<dbReference type="EC" id="2.4.-.-" evidence="1"/>
<dbReference type="GO" id="GO:0016757">
    <property type="term" value="F:glycosyltransferase activity"/>
    <property type="evidence" value="ECO:0007669"/>
    <property type="project" value="UniProtKB-KW"/>
</dbReference>
<dbReference type="PANTHER" id="PTHR12526:SF636">
    <property type="entry name" value="BLL3647 PROTEIN"/>
    <property type="match status" value="1"/>
</dbReference>
<organism evidence="1 2">
    <name type="scientific">Aliikangiella maris</name>
    <dbReference type="NCBI Taxonomy" id="3162458"/>
    <lineage>
        <taxon>Bacteria</taxon>
        <taxon>Pseudomonadati</taxon>
        <taxon>Pseudomonadota</taxon>
        <taxon>Gammaproteobacteria</taxon>
        <taxon>Oceanospirillales</taxon>
        <taxon>Pleioneaceae</taxon>
        <taxon>Aliikangiella</taxon>
    </lineage>
</organism>
<dbReference type="InterPro" id="IPR001296">
    <property type="entry name" value="Glyco_trans_1"/>
</dbReference>
<keyword evidence="1" id="KW-0808">Transferase</keyword>
<dbReference type="PANTHER" id="PTHR12526">
    <property type="entry name" value="GLYCOSYLTRANSFERASE"/>
    <property type="match status" value="1"/>
</dbReference>
<dbReference type="Pfam" id="PF00534">
    <property type="entry name" value="Glycos_transf_1"/>
    <property type="match status" value="1"/>
</dbReference>
<reference evidence="1 2" key="1">
    <citation type="submission" date="2024-06" db="EMBL/GenBank/DDBJ databases">
        <authorList>
            <person name="Li F."/>
        </authorList>
    </citation>
    <scope>NUCLEOTIDE SEQUENCE [LARGE SCALE GENOMIC DNA]</scope>
    <source>
        <strain evidence="1 2">GXAS 311</strain>
    </source>
</reference>
<accession>A0ABV2BS74</accession>
<name>A0ABV2BS74_9GAMM</name>